<name>A0A0F9BMM7_9ZZZZ</name>
<proteinExistence type="predicted"/>
<keyword evidence="1" id="KW-0472">Membrane</keyword>
<protein>
    <submittedName>
        <fullName evidence="2">Uncharacterized protein</fullName>
    </submittedName>
</protein>
<sequence length="111" mass="12336">YKQEKPGISKLANATVASVIAQYFCFFTVIMIAEMFPSEARHSLSYKLYESVALFFFISPIILTPVLGITAFVKIVRSKGLLAGKGRVIFAMVMWLFITIIIINPALSALQ</sequence>
<comment type="caution">
    <text evidence="2">The sequence shown here is derived from an EMBL/GenBank/DDBJ whole genome shotgun (WGS) entry which is preliminary data.</text>
</comment>
<dbReference type="EMBL" id="LAZR01051219">
    <property type="protein sequence ID" value="KKK85631.1"/>
    <property type="molecule type" value="Genomic_DNA"/>
</dbReference>
<feature type="transmembrane region" description="Helical" evidence="1">
    <location>
        <begin position="53"/>
        <end position="76"/>
    </location>
</feature>
<keyword evidence="1" id="KW-0812">Transmembrane</keyword>
<accession>A0A0F9BMM7</accession>
<feature type="transmembrane region" description="Helical" evidence="1">
    <location>
        <begin position="12"/>
        <end position="33"/>
    </location>
</feature>
<dbReference type="AlphaFoldDB" id="A0A0F9BMM7"/>
<feature type="transmembrane region" description="Helical" evidence="1">
    <location>
        <begin position="88"/>
        <end position="107"/>
    </location>
</feature>
<evidence type="ECO:0000313" key="2">
    <source>
        <dbReference type="EMBL" id="KKK85631.1"/>
    </source>
</evidence>
<evidence type="ECO:0000256" key="1">
    <source>
        <dbReference type="SAM" id="Phobius"/>
    </source>
</evidence>
<organism evidence="2">
    <name type="scientific">marine sediment metagenome</name>
    <dbReference type="NCBI Taxonomy" id="412755"/>
    <lineage>
        <taxon>unclassified sequences</taxon>
        <taxon>metagenomes</taxon>
        <taxon>ecological metagenomes</taxon>
    </lineage>
</organism>
<gene>
    <name evidence="2" type="ORF">LCGC14_2771380</name>
</gene>
<keyword evidence="1" id="KW-1133">Transmembrane helix</keyword>
<reference evidence="2" key="1">
    <citation type="journal article" date="2015" name="Nature">
        <title>Complex archaea that bridge the gap between prokaryotes and eukaryotes.</title>
        <authorList>
            <person name="Spang A."/>
            <person name="Saw J.H."/>
            <person name="Jorgensen S.L."/>
            <person name="Zaremba-Niedzwiedzka K."/>
            <person name="Martijn J."/>
            <person name="Lind A.E."/>
            <person name="van Eijk R."/>
            <person name="Schleper C."/>
            <person name="Guy L."/>
            <person name="Ettema T.J."/>
        </authorList>
    </citation>
    <scope>NUCLEOTIDE SEQUENCE</scope>
</reference>
<feature type="non-terminal residue" evidence="2">
    <location>
        <position position="1"/>
    </location>
</feature>